<dbReference type="SUPFAM" id="SSF81383">
    <property type="entry name" value="F-box domain"/>
    <property type="match status" value="1"/>
</dbReference>
<dbReference type="Gene3D" id="1.20.1280.50">
    <property type="match status" value="1"/>
</dbReference>
<name>A0A0B5IYA1_9VIRU</name>
<dbReference type="KEGG" id="vg:23462740"/>
<dbReference type="InterPro" id="IPR001810">
    <property type="entry name" value="F-box_dom"/>
</dbReference>
<dbReference type="EMBL" id="KP136319">
    <property type="protein sequence ID" value="AJF97823.1"/>
    <property type="molecule type" value="Genomic_DNA"/>
</dbReference>
<organism evidence="3 4">
    <name type="scientific">Pandoravirus inopinatum</name>
    <dbReference type="NCBI Taxonomy" id="1605721"/>
    <lineage>
        <taxon>Viruses</taxon>
        <taxon>Pandoravirus</taxon>
    </lineage>
</organism>
<evidence type="ECO:0000313" key="4">
    <source>
        <dbReference type="Proteomes" id="UP000202511"/>
    </source>
</evidence>
<dbReference type="Pfam" id="PF12937">
    <property type="entry name" value="F-box-like"/>
    <property type="match status" value="1"/>
</dbReference>
<dbReference type="GeneID" id="23462740"/>
<proteinExistence type="predicted"/>
<feature type="domain" description="F-box" evidence="2">
    <location>
        <begin position="31"/>
        <end position="77"/>
    </location>
</feature>
<evidence type="ECO:0000256" key="1">
    <source>
        <dbReference type="SAM" id="MobiDB-lite"/>
    </source>
</evidence>
<evidence type="ECO:0000313" key="3">
    <source>
        <dbReference type="EMBL" id="AJF97823.1"/>
    </source>
</evidence>
<reference evidence="3 4" key="1">
    <citation type="journal article" date="2015" name="Parasitol. Res.">
        <title>Viruses in close associations with free-living amoebae.</title>
        <authorList>
            <person name="Scheid P."/>
        </authorList>
    </citation>
    <scope>NUCLEOTIDE SEQUENCE [LARGE SCALE GENOMIC DNA]</scope>
    <source>
        <strain evidence="3">KlaHel</strain>
    </source>
</reference>
<dbReference type="InterPro" id="IPR036047">
    <property type="entry name" value="F-box-like_dom_sf"/>
</dbReference>
<evidence type="ECO:0000259" key="2">
    <source>
        <dbReference type="PROSITE" id="PS50181"/>
    </source>
</evidence>
<dbReference type="RefSeq" id="YP_009120058.1">
    <property type="nucleotide sequence ID" value="NC_026440.1"/>
</dbReference>
<sequence>MASTTARAATSVACCSAASACTADCATRANGPTLADLPAEIMLYMLSYLTTRDVGACAMTVRALATACDDHALWTRLHKQERTGEKARWQAGVRSMVAPIMMCSVWSKYQIKNGQNTPAYITNRIVQDIHDMIGSPWHSSIDLTALLGHPRFACAARTNVRVIMDSSFDAAPHARGLSSCAEDYVAVGTIVRCTSIGYGHGSRITIQRGFFDADGVLCGPGLTHTQRRGREACMLWHGCAGSWTGGRATMPDADALYDGGYRYRGGLADGLCHGRGRAFDREAPSSRPANGTGASLRVRARGAAPSTSRRSWAMLSLSTGPPQAQSPTLHMDAW</sequence>
<protein>
    <submittedName>
        <fullName evidence="3">F-box domain protein</fullName>
    </submittedName>
</protein>
<dbReference type="PROSITE" id="PS50181">
    <property type="entry name" value="FBOX"/>
    <property type="match status" value="1"/>
</dbReference>
<feature type="region of interest" description="Disordered" evidence="1">
    <location>
        <begin position="279"/>
        <end position="311"/>
    </location>
</feature>
<dbReference type="Proteomes" id="UP000202511">
    <property type="component" value="Segment"/>
</dbReference>
<accession>A0A0B5IYA1</accession>
<dbReference type="PROSITE" id="PS51257">
    <property type="entry name" value="PROKAR_LIPOPROTEIN"/>
    <property type="match status" value="1"/>
</dbReference>